<accession>A0A1I8JQ30</accession>
<dbReference type="WBParaSite" id="snap_masked-unitig_41651-processed-gene-0.0-mRNA-1">
    <property type="protein sequence ID" value="snap_masked-unitig_41651-processed-gene-0.0-mRNA-1"/>
    <property type="gene ID" value="snap_masked-unitig_41651-processed-gene-0.0"/>
</dbReference>
<sequence length="107" mass="11820">TSVCERIMQQLSGPVALTPKKLPNGRPDAFDFDLMVSTLQDARMGKPVRVARASPHGPGQRGRSLVSTLNYHTTEFVKPAFEGFCLPTKKYADLVLPRRPAENLVAR</sequence>
<proteinExistence type="predicted"/>
<dbReference type="Proteomes" id="UP000095280">
    <property type="component" value="Unplaced"/>
</dbReference>
<keyword evidence="1" id="KW-1185">Reference proteome</keyword>
<organism evidence="1 2">
    <name type="scientific">Macrostomum lignano</name>
    <dbReference type="NCBI Taxonomy" id="282301"/>
    <lineage>
        <taxon>Eukaryota</taxon>
        <taxon>Metazoa</taxon>
        <taxon>Spiralia</taxon>
        <taxon>Lophotrochozoa</taxon>
        <taxon>Platyhelminthes</taxon>
        <taxon>Rhabditophora</taxon>
        <taxon>Macrostomorpha</taxon>
        <taxon>Macrostomida</taxon>
        <taxon>Macrostomidae</taxon>
        <taxon>Macrostomum</taxon>
    </lineage>
</organism>
<evidence type="ECO:0000313" key="2">
    <source>
        <dbReference type="WBParaSite" id="snap_masked-unitig_41651-processed-gene-0.0-mRNA-1"/>
    </source>
</evidence>
<name>A0A1I8JQ30_9PLAT</name>
<evidence type="ECO:0000313" key="1">
    <source>
        <dbReference type="Proteomes" id="UP000095280"/>
    </source>
</evidence>
<dbReference type="AlphaFoldDB" id="A0A1I8JQ30"/>
<protein>
    <submittedName>
        <fullName evidence="2">RNA-dependent RNA polymerase</fullName>
    </submittedName>
</protein>
<reference evidence="2" key="1">
    <citation type="submission" date="2016-11" db="UniProtKB">
        <authorList>
            <consortium name="WormBaseParasite"/>
        </authorList>
    </citation>
    <scope>IDENTIFICATION</scope>
</reference>